<dbReference type="RefSeq" id="WP_186555169.1">
    <property type="nucleotide sequence ID" value="NZ_JABWRE020000001.1"/>
</dbReference>
<dbReference type="GO" id="GO:0017001">
    <property type="term" value="P:antibiotic catabolic process"/>
    <property type="evidence" value="ECO:0007669"/>
    <property type="project" value="InterPro"/>
</dbReference>
<dbReference type="PANTHER" id="PTHR46825:SF8">
    <property type="entry name" value="BETA-LACTAMASE-RELATED"/>
    <property type="match status" value="1"/>
</dbReference>
<keyword evidence="7" id="KW-0732">Signal</keyword>
<evidence type="ECO:0000256" key="3">
    <source>
        <dbReference type="ARBA" id="ARBA00012865"/>
    </source>
</evidence>
<evidence type="ECO:0000256" key="7">
    <source>
        <dbReference type="SAM" id="SignalP"/>
    </source>
</evidence>
<dbReference type="EMBL" id="JABWRE020000001">
    <property type="protein sequence ID" value="MBV4536605.1"/>
    <property type="molecule type" value="Genomic_DNA"/>
</dbReference>
<comment type="similarity">
    <text evidence="2 6">Belongs to the class-C beta-lactamase family.</text>
</comment>
<evidence type="ECO:0000313" key="9">
    <source>
        <dbReference type="EMBL" id="MBC3441604.1"/>
    </source>
</evidence>
<evidence type="ECO:0000256" key="1">
    <source>
        <dbReference type="ARBA" id="ARBA00001526"/>
    </source>
</evidence>
<gene>
    <name evidence="10" type="ORF">HU737_011480</name>
    <name evidence="9" type="ORF">HU737_13005</name>
</gene>
<dbReference type="PROSITE" id="PS00336">
    <property type="entry name" value="BETA_LACTAMASE_C"/>
    <property type="match status" value="1"/>
</dbReference>
<name>A0A923FYF5_9PSED</name>
<evidence type="ECO:0000256" key="2">
    <source>
        <dbReference type="ARBA" id="ARBA00007840"/>
    </source>
</evidence>
<dbReference type="PANTHER" id="PTHR46825">
    <property type="entry name" value="D-ALANYL-D-ALANINE-CARBOXYPEPTIDASE/ENDOPEPTIDASE AMPH"/>
    <property type="match status" value="1"/>
</dbReference>
<dbReference type="InterPro" id="IPR058136">
    <property type="entry name" value="AmpC"/>
</dbReference>
<dbReference type="Proteomes" id="UP000599879">
    <property type="component" value="Unassembled WGS sequence"/>
</dbReference>
<dbReference type="GO" id="GO:0046677">
    <property type="term" value="P:response to antibiotic"/>
    <property type="evidence" value="ECO:0007669"/>
    <property type="project" value="UniProtKB-UniRule"/>
</dbReference>
<evidence type="ECO:0000259" key="8">
    <source>
        <dbReference type="Pfam" id="PF00144"/>
    </source>
</evidence>
<dbReference type="InterPro" id="IPR001466">
    <property type="entry name" value="Beta-lactam-related"/>
</dbReference>
<dbReference type="AlphaFoldDB" id="A0A923FYF5"/>
<comment type="catalytic activity">
    <reaction evidence="1 6">
        <text>a beta-lactam + H2O = a substituted beta-amino acid</text>
        <dbReference type="Rhea" id="RHEA:20401"/>
        <dbReference type="ChEBI" id="CHEBI:15377"/>
        <dbReference type="ChEBI" id="CHEBI:35627"/>
        <dbReference type="ChEBI" id="CHEBI:140347"/>
        <dbReference type="EC" id="3.5.2.6"/>
    </reaction>
</comment>
<comment type="caution">
    <text evidence="9">The sequence shown here is derived from an EMBL/GenBank/DDBJ whole genome shotgun (WGS) entry which is preliminary data.</text>
</comment>
<evidence type="ECO:0000256" key="5">
    <source>
        <dbReference type="ARBA" id="ARBA00023251"/>
    </source>
</evidence>
<reference evidence="9" key="1">
    <citation type="journal article" date="2020" name="Microorganisms">
        <title>Reliable Identification of Environmental Pseudomonas Isolates Using the rpoD Gene.</title>
        <authorList>
            <consortium name="The Broad Institute Genome Sequencing Platform"/>
            <person name="Girard L."/>
            <person name="Lood C."/>
            <person name="Rokni-Zadeh H."/>
            <person name="van Noort V."/>
            <person name="Lavigne R."/>
            <person name="De Mot R."/>
        </authorList>
    </citation>
    <scope>NUCLEOTIDE SEQUENCE</scope>
    <source>
        <strain evidence="9">SWRI10</strain>
    </source>
</reference>
<dbReference type="InterPro" id="IPR050491">
    <property type="entry name" value="AmpC-like"/>
</dbReference>
<evidence type="ECO:0000256" key="6">
    <source>
        <dbReference type="RuleBase" id="RU361140"/>
    </source>
</evidence>
<organism evidence="9">
    <name type="scientific">Pseudomonas urmiensis</name>
    <dbReference type="NCBI Taxonomy" id="2745493"/>
    <lineage>
        <taxon>Bacteria</taxon>
        <taxon>Pseudomonadati</taxon>
        <taxon>Pseudomonadota</taxon>
        <taxon>Gammaproteobacteria</taxon>
        <taxon>Pseudomonadales</taxon>
        <taxon>Pseudomonadaceae</taxon>
        <taxon>Pseudomonas</taxon>
    </lineage>
</organism>
<evidence type="ECO:0000256" key="4">
    <source>
        <dbReference type="ARBA" id="ARBA00022801"/>
    </source>
</evidence>
<dbReference type="GO" id="GO:0030288">
    <property type="term" value="C:outer membrane-bounded periplasmic space"/>
    <property type="evidence" value="ECO:0007669"/>
    <property type="project" value="InterPro"/>
</dbReference>
<dbReference type="InterPro" id="IPR012338">
    <property type="entry name" value="Beta-lactam/transpept-like"/>
</dbReference>
<reference evidence="9" key="2">
    <citation type="submission" date="2020-07" db="EMBL/GenBank/DDBJ databases">
        <authorList>
            <person name="Lood C."/>
            <person name="Girard L."/>
        </authorList>
    </citation>
    <scope>NUCLEOTIDE SEQUENCE</scope>
    <source>
        <strain evidence="9">SWRI10</strain>
    </source>
</reference>
<dbReference type="EMBL" id="JABWRE010000008">
    <property type="protein sequence ID" value="MBC3441604.1"/>
    <property type="molecule type" value="Genomic_DNA"/>
</dbReference>
<dbReference type="SUPFAM" id="SSF56601">
    <property type="entry name" value="beta-lactamase/transpeptidase-like"/>
    <property type="match status" value="1"/>
</dbReference>
<accession>A0A923FYF5</accession>
<keyword evidence="5 6" id="KW-0046">Antibiotic resistance</keyword>
<dbReference type="Gene3D" id="3.40.710.10">
    <property type="entry name" value="DD-peptidase/beta-lactamase superfamily"/>
    <property type="match status" value="1"/>
</dbReference>
<reference evidence="10" key="3">
    <citation type="submission" date="2021-06" db="EMBL/GenBank/DDBJ databases">
        <title>Updating the genus Pseudomonas: Description of 43 new species and partition of the Pseudomonas putida group.</title>
        <authorList>
            <person name="Girard L."/>
            <person name="Lood C."/>
            <person name="Vandamme P."/>
            <person name="Rokni-Zadeh H."/>
            <person name="Van Noort V."/>
            <person name="Hofte M."/>
            <person name="Lavigne R."/>
            <person name="De Mot R."/>
        </authorList>
    </citation>
    <scope>NUCLEOTIDE SEQUENCE</scope>
    <source>
        <strain evidence="10">SWRI10</strain>
    </source>
</reference>
<dbReference type="EC" id="3.5.2.6" evidence="3 6"/>
<proteinExistence type="inferred from homology"/>
<feature type="domain" description="Beta-lactamase-related" evidence="8">
    <location>
        <begin position="31"/>
        <end position="376"/>
    </location>
</feature>
<sequence>MRNRPTPLLMLGLALSLSSAQALADNLQSKVDAIIEPLMRDHAIAGMAVAVFANGQEHYFTYGLANKQDRQPVNRETLFEVGSLSKTYTATLAALASAEGKLDLNAPASRYQPALAGAPLGKASVLEFGAYSADCLPLQFPDEVTTAAQVLAFYQQWPPRSEQGTQRCYSNPSLGLFGDLAARAQQRPFAELMTQTVLPQLGLKHTYLAVPAAAQGLYAQGYDAQDRAVRVNPGPFADEAYGIKTDVVDAMRYVRLQLQPERLSPTLKHAIAITHTGYFQVGAMTQGLGWERYPYPVSLDTLRKGNGADFALKPQATQRLLPGSPAAQAAWYNKTGSTAGFGAYVAFIPSKGMGVALLANRNYPNEARVEAAYRILTQMQAPE</sequence>
<protein>
    <recommendedName>
        <fullName evidence="3 6">Beta-lactamase</fullName>
        <ecNumber evidence="3 6">3.5.2.6</ecNumber>
    </recommendedName>
</protein>
<evidence type="ECO:0000313" key="10">
    <source>
        <dbReference type="EMBL" id="MBV4536605.1"/>
    </source>
</evidence>
<dbReference type="Pfam" id="PF00144">
    <property type="entry name" value="Beta-lactamase"/>
    <property type="match status" value="1"/>
</dbReference>
<keyword evidence="4 6" id="KW-0378">Hydrolase</keyword>
<feature type="signal peptide" evidence="7">
    <location>
        <begin position="1"/>
        <end position="24"/>
    </location>
</feature>
<dbReference type="NCBIfam" id="NF033085">
    <property type="entry name" value="bla_class_C"/>
    <property type="match status" value="1"/>
</dbReference>
<feature type="chain" id="PRO_5036660262" description="Beta-lactamase" evidence="7">
    <location>
        <begin position="25"/>
        <end position="383"/>
    </location>
</feature>
<dbReference type="InterPro" id="IPR001586">
    <property type="entry name" value="Beta-lactam_class-C_AS"/>
</dbReference>
<dbReference type="GO" id="GO:0008800">
    <property type="term" value="F:beta-lactamase activity"/>
    <property type="evidence" value="ECO:0007669"/>
    <property type="project" value="UniProtKB-UniRule"/>
</dbReference>